<dbReference type="RefSeq" id="WP_310225946.1">
    <property type="nucleotide sequence ID" value="NZ_JAVDSB010000002.1"/>
</dbReference>
<evidence type="ECO:0000313" key="9">
    <source>
        <dbReference type="Proteomes" id="UP001267290"/>
    </source>
</evidence>
<dbReference type="EMBL" id="JAVDSB010000002">
    <property type="protein sequence ID" value="MDR6550816.1"/>
    <property type="molecule type" value="Genomic_DNA"/>
</dbReference>
<dbReference type="Proteomes" id="UP001267290">
    <property type="component" value="Unassembled WGS sequence"/>
</dbReference>
<evidence type="ECO:0000256" key="1">
    <source>
        <dbReference type="ARBA" id="ARBA00022475"/>
    </source>
</evidence>
<feature type="compositionally biased region" description="Low complexity" evidence="6">
    <location>
        <begin position="34"/>
        <end position="48"/>
    </location>
</feature>
<protein>
    <submittedName>
        <fullName evidence="8">Aldouronate transport system substrate-binding protein</fullName>
    </submittedName>
</protein>
<proteinExistence type="predicted"/>
<evidence type="ECO:0000256" key="5">
    <source>
        <dbReference type="ARBA" id="ARBA00023288"/>
    </source>
</evidence>
<evidence type="ECO:0000256" key="6">
    <source>
        <dbReference type="SAM" id="MobiDB-lite"/>
    </source>
</evidence>
<dbReference type="Pfam" id="PF13416">
    <property type="entry name" value="SBP_bac_8"/>
    <property type="match status" value="1"/>
</dbReference>
<keyword evidence="9" id="KW-1185">Reference proteome</keyword>
<feature type="chain" id="PRO_5047297231" evidence="7">
    <location>
        <begin position="24"/>
        <end position="515"/>
    </location>
</feature>
<feature type="region of interest" description="Disordered" evidence="6">
    <location>
        <begin position="28"/>
        <end position="48"/>
    </location>
</feature>
<dbReference type="PANTHER" id="PTHR43649:SF33">
    <property type="entry name" value="POLYGALACTURONAN_RHAMNOGALACTURONAN-BINDING PROTEIN YTCQ"/>
    <property type="match status" value="1"/>
</dbReference>
<dbReference type="Gene3D" id="3.40.190.10">
    <property type="entry name" value="Periplasmic binding protein-like II"/>
    <property type="match status" value="2"/>
</dbReference>
<evidence type="ECO:0000256" key="7">
    <source>
        <dbReference type="SAM" id="SignalP"/>
    </source>
</evidence>
<comment type="caution">
    <text evidence="8">The sequence shown here is derived from an EMBL/GenBank/DDBJ whole genome shotgun (WGS) entry which is preliminary data.</text>
</comment>
<evidence type="ECO:0000313" key="8">
    <source>
        <dbReference type="EMBL" id="MDR6550816.1"/>
    </source>
</evidence>
<organism evidence="8 9">
    <name type="scientific">Paenibacillus qinlingensis</name>
    <dbReference type="NCBI Taxonomy" id="1837343"/>
    <lineage>
        <taxon>Bacteria</taxon>
        <taxon>Bacillati</taxon>
        <taxon>Bacillota</taxon>
        <taxon>Bacilli</taxon>
        <taxon>Bacillales</taxon>
        <taxon>Paenibacillaceae</taxon>
        <taxon>Paenibacillus</taxon>
    </lineage>
</organism>
<dbReference type="PROSITE" id="PS51257">
    <property type="entry name" value="PROKAR_LIPOPROTEIN"/>
    <property type="match status" value="1"/>
</dbReference>
<dbReference type="CDD" id="cd13580">
    <property type="entry name" value="PBP2_AlgQ_like_1"/>
    <property type="match status" value="1"/>
</dbReference>
<dbReference type="InterPro" id="IPR050490">
    <property type="entry name" value="Bact_solute-bd_prot1"/>
</dbReference>
<evidence type="ECO:0000256" key="3">
    <source>
        <dbReference type="ARBA" id="ARBA00023136"/>
    </source>
</evidence>
<keyword evidence="4" id="KW-0564">Palmitate</keyword>
<keyword evidence="3" id="KW-0472">Membrane</keyword>
<dbReference type="SUPFAM" id="SSF53850">
    <property type="entry name" value="Periplasmic binding protein-like II"/>
    <property type="match status" value="1"/>
</dbReference>
<keyword evidence="1" id="KW-1003">Cell membrane</keyword>
<sequence>MKTVTNQKKRAMLVLVLSTALLAACSDGTKSGDTSKATPSSSATAATGTSSAKPAVAVDISMMAMYTSPNAPAADSDVMKKLMEVTNSKLNINWVPNAAYNDKLTASLAAADLPMIVVADLNLPAVTSAVDAGVFWDLSPYLKDYPNLKRLDAGVLNNASYKGKNYGIYRARDKARSTIFIRKDWLDNMGLKVPSTPQELLSTAIAFGTGDPDKNGKKDTTGWVMDNGGSDFKALMTWFGGPNEWAEDGGKLVPAVLTPQYTDALNAMKKLYDEHGVNQDFLLVDSNKKNEIFYGGKAGIYYQVSDSTREKSVQKNDPKAQVMMINQFTGPAGIKTRGEAGFNLMMMIPKKVVKTEEQLRQVLGFIDKLGSKEAQLLLSYGIEGVHYTLDGDKVVWKDQDGFTKSTGAGPGIYNMNILTDLLPQLKSDDPQVARSTEVRRDNEKFAVFNPAAPFKSATYITLGKTLDQTINDAQSKFILGELDAAGWKKAVEQWKSSGGTKYIDEINAAYQAVKK</sequence>
<name>A0ABU1NTK4_9BACL</name>
<keyword evidence="5" id="KW-0449">Lipoprotein</keyword>
<accession>A0ABU1NTK4</accession>
<keyword evidence="2 7" id="KW-0732">Signal</keyword>
<evidence type="ECO:0000256" key="4">
    <source>
        <dbReference type="ARBA" id="ARBA00023139"/>
    </source>
</evidence>
<evidence type="ECO:0000256" key="2">
    <source>
        <dbReference type="ARBA" id="ARBA00022729"/>
    </source>
</evidence>
<gene>
    <name evidence="8" type="ORF">J2736_002003</name>
</gene>
<reference evidence="8 9" key="1">
    <citation type="submission" date="2023-07" db="EMBL/GenBank/DDBJ databases">
        <title>Sorghum-associated microbial communities from plants grown in Nebraska, USA.</title>
        <authorList>
            <person name="Schachtman D."/>
        </authorList>
    </citation>
    <scope>NUCLEOTIDE SEQUENCE [LARGE SCALE GENOMIC DNA]</scope>
    <source>
        <strain evidence="8 9">CC258</strain>
    </source>
</reference>
<dbReference type="InterPro" id="IPR006059">
    <property type="entry name" value="SBP"/>
</dbReference>
<feature type="signal peptide" evidence="7">
    <location>
        <begin position="1"/>
        <end position="23"/>
    </location>
</feature>
<dbReference type="PANTHER" id="PTHR43649">
    <property type="entry name" value="ARABINOSE-BINDING PROTEIN-RELATED"/>
    <property type="match status" value="1"/>
</dbReference>